<reference evidence="6 7" key="1">
    <citation type="submission" date="2020-11" db="EMBL/GenBank/DDBJ databases">
        <title>Kefir isolates.</title>
        <authorList>
            <person name="Marcisauskas S."/>
            <person name="Kim Y."/>
            <person name="Blasche S."/>
        </authorList>
    </citation>
    <scope>NUCLEOTIDE SEQUENCE [LARGE SCALE GENOMIC DNA]</scope>
    <source>
        <strain evidence="6 7">OG2</strain>
    </source>
</reference>
<evidence type="ECO:0000256" key="4">
    <source>
        <dbReference type="SAM" id="Coils"/>
    </source>
</evidence>
<organism evidence="6 7">
    <name type="scientific">Maudiozyma exigua</name>
    <name type="common">Yeast</name>
    <name type="synonym">Kazachstania exigua</name>
    <dbReference type="NCBI Taxonomy" id="34358"/>
    <lineage>
        <taxon>Eukaryota</taxon>
        <taxon>Fungi</taxon>
        <taxon>Dikarya</taxon>
        <taxon>Ascomycota</taxon>
        <taxon>Saccharomycotina</taxon>
        <taxon>Saccharomycetes</taxon>
        <taxon>Saccharomycetales</taxon>
        <taxon>Saccharomycetaceae</taxon>
        <taxon>Maudiozyma</taxon>
    </lineage>
</organism>
<keyword evidence="4" id="KW-0175">Coiled coil</keyword>
<comment type="similarity">
    <text evidence="2">Belongs to the ATG16 family.</text>
</comment>
<dbReference type="GO" id="GO:0006914">
    <property type="term" value="P:autophagy"/>
    <property type="evidence" value="ECO:0007669"/>
    <property type="project" value="UniProtKB-KW"/>
</dbReference>
<dbReference type="CDD" id="cd22887">
    <property type="entry name" value="Atg16_CCD"/>
    <property type="match status" value="1"/>
</dbReference>
<feature type="coiled-coil region" evidence="4">
    <location>
        <begin position="52"/>
        <end position="125"/>
    </location>
</feature>
<evidence type="ECO:0000313" key="7">
    <source>
        <dbReference type="Proteomes" id="UP000750334"/>
    </source>
</evidence>
<comment type="subcellular location">
    <subcellularLocation>
        <location evidence="1">Preautophagosomal structure membrane</location>
        <topology evidence="1">Peripheral membrane protein</topology>
    </subcellularLocation>
</comment>
<dbReference type="OrthoDB" id="8949486at2759"/>
<accession>A0A9P6W1M3</accession>
<dbReference type="AlphaFoldDB" id="A0A9P6W1M3"/>
<sequence length="134" mass="15807">MQQKDSELAVLAEKLTERDAKHNQYAELFEVIKPNDIIHGGESIDKENVTIIDTLKSENNDKEHNIEDLKERIEVMTKNVERLNDELISTNIENNVLQDKFDNLNEEYNKLVQRWLRKVQKEADEMNENVENLK</sequence>
<feature type="domain" description="Autophagy-related protein 16" evidence="5">
    <location>
        <begin position="4"/>
        <end position="127"/>
    </location>
</feature>
<comment type="caution">
    <text evidence="6">The sequence shown here is derived from an EMBL/GenBank/DDBJ whole genome shotgun (WGS) entry which is preliminary data.</text>
</comment>
<name>A0A9P6W1M3_MAUEX</name>
<protein>
    <submittedName>
        <fullName evidence="6">Autophagy protein 16, interacts with Atg12p-Atg5p</fullName>
    </submittedName>
</protein>
<evidence type="ECO:0000259" key="5">
    <source>
        <dbReference type="Pfam" id="PF08614"/>
    </source>
</evidence>
<dbReference type="InterPro" id="IPR013923">
    <property type="entry name" value="Autophagy-rel_prot_16_dom"/>
</dbReference>
<evidence type="ECO:0000256" key="1">
    <source>
        <dbReference type="ARBA" id="ARBA00004623"/>
    </source>
</evidence>
<dbReference type="Pfam" id="PF08614">
    <property type="entry name" value="ATG16"/>
    <property type="match status" value="1"/>
</dbReference>
<evidence type="ECO:0000256" key="3">
    <source>
        <dbReference type="ARBA" id="ARBA00023006"/>
    </source>
</evidence>
<proteinExistence type="inferred from homology"/>
<keyword evidence="3" id="KW-0072">Autophagy</keyword>
<dbReference type="Gene3D" id="1.20.5.170">
    <property type="match status" value="1"/>
</dbReference>
<gene>
    <name evidence="6" type="primary">ATG16</name>
    <name evidence="6" type="ORF">C6P45_001728</name>
</gene>
<keyword evidence="7" id="KW-1185">Reference proteome</keyword>
<evidence type="ECO:0000313" key="6">
    <source>
        <dbReference type="EMBL" id="KAG0659893.1"/>
    </source>
</evidence>
<dbReference type="EMBL" id="PUHR01000184">
    <property type="protein sequence ID" value="KAG0659893.1"/>
    <property type="molecule type" value="Genomic_DNA"/>
</dbReference>
<dbReference type="Proteomes" id="UP000750334">
    <property type="component" value="Unassembled WGS sequence"/>
</dbReference>
<dbReference type="GO" id="GO:0034045">
    <property type="term" value="C:phagophore assembly site membrane"/>
    <property type="evidence" value="ECO:0007669"/>
    <property type="project" value="UniProtKB-SubCell"/>
</dbReference>
<evidence type="ECO:0000256" key="2">
    <source>
        <dbReference type="ARBA" id="ARBA00005331"/>
    </source>
</evidence>